<dbReference type="SUPFAM" id="SSF55785">
    <property type="entry name" value="PYP-like sensor domain (PAS domain)"/>
    <property type="match status" value="2"/>
</dbReference>
<gene>
    <name evidence="9" type="ORF">AAFF_G00233990</name>
</gene>
<dbReference type="EMBL" id="JAINUG010000309">
    <property type="protein sequence ID" value="KAJ8378830.1"/>
    <property type="molecule type" value="Genomic_DNA"/>
</dbReference>
<dbReference type="Proteomes" id="UP001221898">
    <property type="component" value="Unassembled WGS sequence"/>
</dbReference>
<protein>
    <recommendedName>
        <fullName evidence="11">Neuronal PAS domain-containing protein 4-like</fullName>
    </recommendedName>
</protein>
<feature type="compositionally biased region" description="Basic and acidic residues" evidence="6">
    <location>
        <begin position="28"/>
        <end position="37"/>
    </location>
</feature>
<organism evidence="9 10">
    <name type="scientific">Aldrovandia affinis</name>
    <dbReference type="NCBI Taxonomy" id="143900"/>
    <lineage>
        <taxon>Eukaryota</taxon>
        <taxon>Metazoa</taxon>
        <taxon>Chordata</taxon>
        <taxon>Craniata</taxon>
        <taxon>Vertebrata</taxon>
        <taxon>Euteleostomi</taxon>
        <taxon>Actinopterygii</taxon>
        <taxon>Neopterygii</taxon>
        <taxon>Teleostei</taxon>
        <taxon>Notacanthiformes</taxon>
        <taxon>Halosauridae</taxon>
        <taxon>Aldrovandia</taxon>
    </lineage>
</organism>
<reference evidence="9" key="1">
    <citation type="journal article" date="2023" name="Science">
        <title>Genome structures resolve the early diversification of teleost fishes.</title>
        <authorList>
            <person name="Parey E."/>
            <person name="Louis A."/>
            <person name="Montfort J."/>
            <person name="Bouchez O."/>
            <person name="Roques C."/>
            <person name="Iampietro C."/>
            <person name="Lluch J."/>
            <person name="Castinel A."/>
            <person name="Donnadieu C."/>
            <person name="Desvignes T."/>
            <person name="Floi Bucao C."/>
            <person name="Jouanno E."/>
            <person name="Wen M."/>
            <person name="Mejri S."/>
            <person name="Dirks R."/>
            <person name="Jansen H."/>
            <person name="Henkel C."/>
            <person name="Chen W.J."/>
            <person name="Zahm M."/>
            <person name="Cabau C."/>
            <person name="Klopp C."/>
            <person name="Thompson A.W."/>
            <person name="Robinson-Rechavi M."/>
            <person name="Braasch I."/>
            <person name="Lecointre G."/>
            <person name="Bobe J."/>
            <person name="Postlethwait J.H."/>
            <person name="Berthelot C."/>
            <person name="Roest Crollius H."/>
            <person name="Guiguen Y."/>
        </authorList>
    </citation>
    <scope>NUCLEOTIDE SEQUENCE</scope>
    <source>
        <strain evidence="9">NC1722</strain>
    </source>
</reference>
<keyword evidence="3" id="KW-0238">DNA-binding</keyword>
<keyword evidence="4" id="KW-0804">Transcription</keyword>
<sequence>MTVCGDSSPMSACRGSSPGSSPGNTRASVDRRKDPCKRFRSTKGASKARRDHINAEIRSMRSLLPISPEDQERLSYLHSMAAICTYIRKSVFFTALRSEGAGSSVPQGQFLQALPGFVVAMTRDGKLICVSENVSDYLGSSMVELLQGDSFYDMVERRDVDMVRSHLESDSSPAAEKGFVCRMQTSKTFRLRHGGNCTMLVTGRFQTLPQSSLSDPGAERAFVALCTPTVNRRRDGDLHCISQHFRSTHHPDMTLTHLSHSAPFYLGYSAEDLIGRSWYSLLHPEDLALAAEAHRILLQGDERTLVEMVLRLQCQDLTWKCLYIRATKDSGNRSVSCSNYIISDTEAKFLRQRIYTDRLLADLKGALSSAPPCSPPPRQEVPDPNFLLDVCCFPGGLLPPSYLSYPDPPSEPRRPQDTTSI</sequence>
<evidence type="ECO:0000256" key="3">
    <source>
        <dbReference type="ARBA" id="ARBA00023125"/>
    </source>
</evidence>
<dbReference type="PROSITE" id="PS50888">
    <property type="entry name" value="BHLH"/>
    <property type="match status" value="1"/>
</dbReference>
<proteinExistence type="predicted"/>
<evidence type="ECO:0000259" key="8">
    <source>
        <dbReference type="PROSITE" id="PS50888"/>
    </source>
</evidence>
<accession>A0AAD7W3X7</accession>
<dbReference type="Pfam" id="PF14598">
    <property type="entry name" value="PAS_11"/>
    <property type="match status" value="1"/>
</dbReference>
<keyword evidence="10" id="KW-1185">Reference proteome</keyword>
<dbReference type="InterPro" id="IPR056192">
    <property type="entry name" value="bHLH_NPAS4"/>
</dbReference>
<dbReference type="Pfam" id="PF23183">
    <property type="entry name" value="bHLH_NPAS4"/>
    <property type="match status" value="1"/>
</dbReference>
<dbReference type="PANTHER" id="PTHR23043">
    <property type="entry name" value="HYPOXIA-INDUCIBLE FACTOR 1 ALPHA"/>
    <property type="match status" value="1"/>
</dbReference>
<evidence type="ECO:0000259" key="7">
    <source>
        <dbReference type="PROSITE" id="PS50112"/>
    </source>
</evidence>
<evidence type="ECO:0000256" key="6">
    <source>
        <dbReference type="SAM" id="MobiDB-lite"/>
    </source>
</evidence>
<dbReference type="CDD" id="cd00130">
    <property type="entry name" value="PAS"/>
    <property type="match status" value="1"/>
</dbReference>
<name>A0AAD7W3X7_9TELE</name>
<dbReference type="PROSITE" id="PS50112">
    <property type="entry name" value="PAS"/>
    <property type="match status" value="2"/>
</dbReference>
<dbReference type="GO" id="GO:0000981">
    <property type="term" value="F:DNA-binding transcription factor activity, RNA polymerase II-specific"/>
    <property type="evidence" value="ECO:0007669"/>
    <property type="project" value="TreeGrafter"/>
</dbReference>
<dbReference type="InterPro" id="IPR035965">
    <property type="entry name" value="PAS-like_dom_sf"/>
</dbReference>
<evidence type="ECO:0000256" key="5">
    <source>
        <dbReference type="ARBA" id="ARBA00023242"/>
    </source>
</evidence>
<evidence type="ECO:0000256" key="4">
    <source>
        <dbReference type="ARBA" id="ARBA00023163"/>
    </source>
</evidence>
<evidence type="ECO:0000313" key="10">
    <source>
        <dbReference type="Proteomes" id="UP001221898"/>
    </source>
</evidence>
<dbReference type="CDD" id="cd19697">
    <property type="entry name" value="bHLH-PAS_NPAS4_PASD10"/>
    <property type="match status" value="1"/>
</dbReference>
<dbReference type="GO" id="GO:0046983">
    <property type="term" value="F:protein dimerization activity"/>
    <property type="evidence" value="ECO:0007669"/>
    <property type="project" value="InterPro"/>
</dbReference>
<evidence type="ECO:0000313" key="9">
    <source>
        <dbReference type="EMBL" id="KAJ8378830.1"/>
    </source>
</evidence>
<evidence type="ECO:0000256" key="1">
    <source>
        <dbReference type="ARBA" id="ARBA00004123"/>
    </source>
</evidence>
<comment type="caution">
    <text evidence="9">The sequence shown here is derived from an EMBL/GenBank/DDBJ whole genome shotgun (WGS) entry which is preliminary data.</text>
</comment>
<feature type="domain" description="PAS" evidence="7">
    <location>
        <begin position="109"/>
        <end position="168"/>
    </location>
</feature>
<evidence type="ECO:0008006" key="11">
    <source>
        <dbReference type="Google" id="ProtNLM"/>
    </source>
</evidence>
<feature type="region of interest" description="Disordered" evidence="6">
    <location>
        <begin position="1"/>
        <end position="50"/>
    </location>
</feature>
<dbReference type="Gene3D" id="3.30.450.20">
    <property type="entry name" value="PAS domain"/>
    <property type="match status" value="2"/>
</dbReference>
<dbReference type="GO" id="GO:0005634">
    <property type="term" value="C:nucleus"/>
    <property type="evidence" value="ECO:0007669"/>
    <property type="project" value="UniProtKB-SubCell"/>
</dbReference>
<feature type="domain" description="BHLH" evidence="8">
    <location>
        <begin position="37"/>
        <end position="90"/>
    </location>
</feature>
<dbReference type="InterPro" id="IPR000014">
    <property type="entry name" value="PAS"/>
</dbReference>
<feature type="compositionally biased region" description="Basic residues" evidence="6">
    <location>
        <begin position="38"/>
        <end position="50"/>
    </location>
</feature>
<dbReference type="InterPro" id="IPR011598">
    <property type="entry name" value="bHLH_dom"/>
</dbReference>
<keyword evidence="2" id="KW-0805">Transcription regulation</keyword>
<keyword evidence="5" id="KW-0539">Nucleus</keyword>
<evidence type="ECO:0000256" key="2">
    <source>
        <dbReference type="ARBA" id="ARBA00023015"/>
    </source>
</evidence>
<dbReference type="AlphaFoldDB" id="A0AAD7W3X7"/>
<feature type="domain" description="PAS" evidence="7">
    <location>
        <begin position="255"/>
        <end position="301"/>
    </location>
</feature>
<dbReference type="SMART" id="SM00091">
    <property type="entry name" value="PAS"/>
    <property type="match status" value="2"/>
</dbReference>
<dbReference type="GO" id="GO:0000977">
    <property type="term" value="F:RNA polymerase II transcription regulatory region sequence-specific DNA binding"/>
    <property type="evidence" value="ECO:0007669"/>
    <property type="project" value="TreeGrafter"/>
</dbReference>
<feature type="compositionally biased region" description="Polar residues" evidence="6">
    <location>
        <begin position="17"/>
        <end position="27"/>
    </location>
</feature>
<dbReference type="PANTHER" id="PTHR23043:SF37">
    <property type="entry name" value="NPAS4 PROTEIN"/>
    <property type="match status" value="1"/>
</dbReference>
<comment type="subcellular location">
    <subcellularLocation>
        <location evidence="1">Nucleus</location>
    </subcellularLocation>
</comment>